<evidence type="ECO:0000256" key="5">
    <source>
        <dbReference type="ARBA" id="ARBA00023002"/>
    </source>
</evidence>
<evidence type="ECO:0000313" key="10">
    <source>
        <dbReference type="EMBL" id="ODR96275.1"/>
    </source>
</evidence>
<evidence type="ECO:0000256" key="6">
    <source>
        <dbReference type="ARBA" id="ARBA00023004"/>
    </source>
</evidence>
<comment type="similarity">
    <text evidence="2 9">Belongs to the cytochrome P450 family.</text>
</comment>
<evidence type="ECO:0000256" key="4">
    <source>
        <dbReference type="ARBA" id="ARBA00022723"/>
    </source>
</evidence>
<gene>
    <name evidence="10" type="ORF">AUC70_15405</name>
</gene>
<keyword evidence="4 9" id="KW-0479">Metal-binding</keyword>
<keyword evidence="3 9" id="KW-0349">Heme</keyword>
<dbReference type="Gene3D" id="1.10.630.10">
    <property type="entry name" value="Cytochrome P450"/>
    <property type="match status" value="1"/>
</dbReference>
<dbReference type="RefSeq" id="WP_158007350.1">
    <property type="nucleotide sequence ID" value="NZ_LPWE01000005.1"/>
</dbReference>
<reference evidence="10 11" key="1">
    <citation type="journal article" date="2016" name="Environ. Microbiol.">
        <title>New Methyloceanibacter diversity from North Sea sediments includes methanotroph containing solely the soluble methane monooxygenase.</title>
        <authorList>
            <person name="Vekeman B."/>
            <person name="Kerckhof F.M."/>
            <person name="Cremers G."/>
            <person name="de Vos P."/>
            <person name="Vandamme P."/>
            <person name="Boon N."/>
            <person name="Op den Camp H.J."/>
            <person name="Heylen K."/>
        </authorList>
    </citation>
    <scope>NUCLEOTIDE SEQUENCE [LARGE SCALE GENOMIC DNA]</scope>
    <source>
        <strain evidence="10 11">R-67176</strain>
    </source>
</reference>
<dbReference type="PANTHER" id="PTHR46696:SF1">
    <property type="entry name" value="CYTOCHROME P450 YJIB-RELATED"/>
    <property type="match status" value="1"/>
</dbReference>
<evidence type="ECO:0000256" key="9">
    <source>
        <dbReference type="RuleBase" id="RU000461"/>
    </source>
</evidence>
<keyword evidence="5 9" id="KW-0560">Oxidoreductase</keyword>
<keyword evidence="7 9" id="KW-0503">Monooxygenase</keyword>
<accession>A0A1E3VRW8</accession>
<dbReference type="InterPro" id="IPR001128">
    <property type="entry name" value="Cyt_P450"/>
</dbReference>
<dbReference type="Pfam" id="PF00067">
    <property type="entry name" value="p450"/>
    <property type="match status" value="1"/>
</dbReference>
<evidence type="ECO:0000256" key="7">
    <source>
        <dbReference type="ARBA" id="ARBA00023033"/>
    </source>
</evidence>
<dbReference type="GO" id="GO:0020037">
    <property type="term" value="F:heme binding"/>
    <property type="evidence" value="ECO:0007669"/>
    <property type="project" value="InterPro"/>
</dbReference>
<dbReference type="STRING" id="1774970.AUC70_15405"/>
<evidence type="ECO:0000256" key="8">
    <source>
        <dbReference type="ARBA" id="ARBA00043906"/>
    </source>
</evidence>
<dbReference type="Proteomes" id="UP000094172">
    <property type="component" value="Unassembled WGS sequence"/>
</dbReference>
<protein>
    <recommendedName>
        <fullName evidence="12">Cytochrome</fullName>
    </recommendedName>
</protein>
<evidence type="ECO:0000256" key="2">
    <source>
        <dbReference type="ARBA" id="ARBA00010617"/>
    </source>
</evidence>
<name>A0A1E3VRW8_9HYPH</name>
<dbReference type="InterPro" id="IPR002397">
    <property type="entry name" value="Cyt_P450_B"/>
</dbReference>
<dbReference type="PRINTS" id="PR00359">
    <property type="entry name" value="BP450"/>
</dbReference>
<organism evidence="10 11">
    <name type="scientific">Methyloceanibacter stevinii</name>
    <dbReference type="NCBI Taxonomy" id="1774970"/>
    <lineage>
        <taxon>Bacteria</taxon>
        <taxon>Pseudomonadati</taxon>
        <taxon>Pseudomonadota</taxon>
        <taxon>Alphaproteobacteria</taxon>
        <taxon>Hyphomicrobiales</taxon>
        <taxon>Hyphomicrobiaceae</taxon>
        <taxon>Methyloceanibacter</taxon>
    </lineage>
</organism>
<dbReference type="EMBL" id="LPWE01000005">
    <property type="protein sequence ID" value="ODR96275.1"/>
    <property type="molecule type" value="Genomic_DNA"/>
</dbReference>
<dbReference type="InterPro" id="IPR017972">
    <property type="entry name" value="Cyt_P450_CS"/>
</dbReference>
<evidence type="ECO:0008006" key="12">
    <source>
        <dbReference type="Google" id="ProtNLM"/>
    </source>
</evidence>
<dbReference type="SUPFAM" id="SSF48264">
    <property type="entry name" value="Cytochrome P450"/>
    <property type="match status" value="1"/>
</dbReference>
<comment type="function">
    <text evidence="8">Cytochromes P450 are a group of heme-thiolate monooxygenases. They oxidize a variety of structurally unrelated compounds, including steroids, fatty acids, and xenobiotics.</text>
</comment>
<evidence type="ECO:0000256" key="1">
    <source>
        <dbReference type="ARBA" id="ARBA00001971"/>
    </source>
</evidence>
<sequence length="423" mass="47385">MAAGYQKSYSLRAPLRIDLQSRASKQDPYSFFAGLREAGPVVPLKLPFVGKVWATTTYEATAAMLKDNALFVQEGRHAGKSGVAGLSWWMPHAIKVLSNNMLLKDEPDHRRLRKLVDQAFQRRLVRDMRAEIEGLADRILDDIDGVDEIDLVGSYARRFPLEVICWLLGLPEENRGKFEEWAGHMTSALRGFAAIRVVFTMPGVVNYVREQIEECRRNPREGLISELVRAEQDGDKLSEDELLSMVFLLLFAGFETTTHLIADSVIALEQNPAQKAFLFADPATRMERAVEELGRFMTPVQSTKPRYVARDCEFFGQKLQRGENIVGLLAAANSDPAAFDGPDTLKLDRLPNPHLVFGTGIHFCLGMQLARVEAQSALSRLYGRYPDLELAAPDDLPWIERFGLRGVFALPVRLNAGSRRKAA</sequence>
<dbReference type="PROSITE" id="PS00086">
    <property type="entry name" value="CYTOCHROME_P450"/>
    <property type="match status" value="1"/>
</dbReference>
<evidence type="ECO:0000256" key="3">
    <source>
        <dbReference type="ARBA" id="ARBA00022617"/>
    </source>
</evidence>
<dbReference type="GO" id="GO:0004497">
    <property type="term" value="F:monooxygenase activity"/>
    <property type="evidence" value="ECO:0007669"/>
    <property type="project" value="UniProtKB-KW"/>
</dbReference>
<proteinExistence type="inferred from homology"/>
<dbReference type="GO" id="GO:0005506">
    <property type="term" value="F:iron ion binding"/>
    <property type="evidence" value="ECO:0007669"/>
    <property type="project" value="InterPro"/>
</dbReference>
<dbReference type="AlphaFoldDB" id="A0A1E3VRW8"/>
<keyword evidence="11" id="KW-1185">Reference proteome</keyword>
<dbReference type="FunFam" id="1.10.630.10:FF:000018">
    <property type="entry name" value="Cytochrome P450 monooxygenase"/>
    <property type="match status" value="1"/>
</dbReference>
<comment type="cofactor">
    <cofactor evidence="1">
        <name>heme</name>
        <dbReference type="ChEBI" id="CHEBI:30413"/>
    </cofactor>
</comment>
<keyword evidence="6 9" id="KW-0408">Iron</keyword>
<dbReference type="PANTHER" id="PTHR46696">
    <property type="entry name" value="P450, PUTATIVE (EUROFUNG)-RELATED"/>
    <property type="match status" value="1"/>
</dbReference>
<dbReference type="CDD" id="cd11029">
    <property type="entry name" value="CYP107-like"/>
    <property type="match status" value="1"/>
</dbReference>
<evidence type="ECO:0000313" key="11">
    <source>
        <dbReference type="Proteomes" id="UP000094172"/>
    </source>
</evidence>
<dbReference type="GO" id="GO:0016705">
    <property type="term" value="F:oxidoreductase activity, acting on paired donors, with incorporation or reduction of molecular oxygen"/>
    <property type="evidence" value="ECO:0007669"/>
    <property type="project" value="InterPro"/>
</dbReference>
<comment type="caution">
    <text evidence="10">The sequence shown here is derived from an EMBL/GenBank/DDBJ whole genome shotgun (WGS) entry which is preliminary data.</text>
</comment>
<dbReference type="InterPro" id="IPR036396">
    <property type="entry name" value="Cyt_P450_sf"/>
</dbReference>